<dbReference type="InterPro" id="IPR006543">
    <property type="entry name" value="Histidinol-phos"/>
</dbReference>
<dbReference type="InterPro" id="IPR036412">
    <property type="entry name" value="HAD-like_sf"/>
</dbReference>
<gene>
    <name evidence="11" type="ORF">A2765_00565</name>
</gene>
<proteinExistence type="inferred from homology"/>
<feature type="site" description="Stabilizes the phosphoryl group" evidence="9">
    <location>
        <position position="71"/>
    </location>
</feature>
<dbReference type="InterPro" id="IPR006549">
    <property type="entry name" value="HAD-SF_hydro_IIIA"/>
</dbReference>
<protein>
    <recommendedName>
        <fullName evidence="6 7">D,D-heptose 1,7-bisphosphate phosphatase</fullName>
        <ecNumber evidence="7">3.1.3.-</ecNumber>
    </recommendedName>
</protein>
<keyword evidence="2 7" id="KW-0963">Cytoplasm</keyword>
<comment type="similarity">
    <text evidence="7">Belongs to the gmhB family.</text>
</comment>
<feature type="active site" description="Nucleophile" evidence="8">
    <location>
        <position position="29"/>
    </location>
</feature>
<dbReference type="PIRSF" id="PIRSF004682">
    <property type="entry name" value="GmhB"/>
    <property type="match status" value="1"/>
</dbReference>
<feature type="binding site" evidence="10">
    <location>
        <position position="31"/>
    </location>
    <ligand>
        <name>Mg(2+)</name>
        <dbReference type="ChEBI" id="CHEBI:18420"/>
    </ligand>
</feature>
<feature type="binding site" evidence="10">
    <location>
        <position position="112"/>
    </location>
    <ligand>
        <name>Zn(2+)</name>
        <dbReference type="ChEBI" id="CHEBI:29105"/>
    </ligand>
</feature>
<dbReference type="InterPro" id="IPR023214">
    <property type="entry name" value="HAD_sf"/>
</dbReference>
<keyword evidence="5 7" id="KW-0119">Carbohydrate metabolism</keyword>
<reference evidence="11 12" key="1">
    <citation type="journal article" date="2016" name="Nat. Commun.">
        <title>Thousands of microbial genomes shed light on interconnected biogeochemical processes in an aquifer system.</title>
        <authorList>
            <person name="Anantharaman K."/>
            <person name="Brown C.T."/>
            <person name="Hug L.A."/>
            <person name="Sharon I."/>
            <person name="Castelle C.J."/>
            <person name="Probst A.J."/>
            <person name="Thomas B.C."/>
            <person name="Singh A."/>
            <person name="Wilkins M.J."/>
            <person name="Karaoz U."/>
            <person name="Brodie E.L."/>
            <person name="Williams K.H."/>
            <person name="Hubbard S.S."/>
            <person name="Banfield J.F."/>
        </authorList>
    </citation>
    <scope>NUCLEOTIDE SEQUENCE [LARGE SCALE GENOMIC DNA]</scope>
</reference>
<evidence type="ECO:0000313" key="11">
    <source>
        <dbReference type="EMBL" id="OGG58858.1"/>
    </source>
</evidence>
<accession>A0A1F6DBN2</accession>
<evidence type="ECO:0000256" key="10">
    <source>
        <dbReference type="PIRSR" id="PIRSR004682-4"/>
    </source>
</evidence>
<feature type="binding site" evidence="10">
    <location>
        <position position="110"/>
    </location>
    <ligand>
        <name>Zn(2+)</name>
        <dbReference type="ChEBI" id="CHEBI:29105"/>
    </ligand>
</feature>
<dbReference type="EMBL" id="MFLA01000026">
    <property type="protein sequence ID" value="OGG58858.1"/>
    <property type="molecule type" value="Genomic_DNA"/>
</dbReference>
<evidence type="ECO:0000256" key="5">
    <source>
        <dbReference type="ARBA" id="ARBA00023277"/>
    </source>
</evidence>
<dbReference type="GO" id="GO:0046872">
    <property type="term" value="F:metal ion binding"/>
    <property type="evidence" value="ECO:0007669"/>
    <property type="project" value="UniProtKB-KW"/>
</dbReference>
<feature type="site" description="Contributes to substrate recognition" evidence="9">
    <location>
        <position position="121"/>
    </location>
</feature>
<evidence type="ECO:0000256" key="3">
    <source>
        <dbReference type="ARBA" id="ARBA00022723"/>
    </source>
</evidence>
<evidence type="ECO:0000256" key="2">
    <source>
        <dbReference type="ARBA" id="ARBA00022490"/>
    </source>
</evidence>
<comment type="subcellular location">
    <subcellularLocation>
        <location evidence="1 7">Cytoplasm</location>
    </subcellularLocation>
</comment>
<dbReference type="Gene3D" id="3.40.50.1000">
    <property type="entry name" value="HAD superfamily/HAD-like"/>
    <property type="match status" value="1"/>
</dbReference>
<feature type="binding site" evidence="10">
    <location>
        <position position="147"/>
    </location>
    <ligand>
        <name>Mg(2+)</name>
        <dbReference type="ChEBI" id="CHEBI:18420"/>
    </ligand>
</feature>
<feature type="binding site" evidence="10">
    <location>
        <position position="118"/>
    </location>
    <ligand>
        <name>Zn(2+)</name>
        <dbReference type="ChEBI" id="CHEBI:29105"/>
    </ligand>
</feature>
<evidence type="ECO:0000256" key="1">
    <source>
        <dbReference type="ARBA" id="ARBA00004496"/>
    </source>
</evidence>
<dbReference type="Pfam" id="PF13242">
    <property type="entry name" value="Hydrolase_like"/>
    <property type="match status" value="1"/>
</dbReference>
<dbReference type="GO" id="GO:0005975">
    <property type="term" value="P:carbohydrate metabolic process"/>
    <property type="evidence" value="ECO:0007669"/>
    <property type="project" value="InterPro"/>
</dbReference>
<dbReference type="NCBIfam" id="TIGR01662">
    <property type="entry name" value="HAD-SF-IIIA"/>
    <property type="match status" value="1"/>
</dbReference>
<keyword evidence="10" id="KW-0862">Zinc</keyword>
<dbReference type="InterPro" id="IPR004446">
    <property type="entry name" value="Heptose_bisP_phosphatase"/>
</dbReference>
<keyword evidence="10" id="KW-0460">Magnesium</keyword>
<feature type="site" description="Stabilizes the phosphoryl group" evidence="9">
    <location>
        <position position="122"/>
    </location>
</feature>
<dbReference type="EC" id="3.1.3.-" evidence="7"/>
<evidence type="ECO:0000313" key="12">
    <source>
        <dbReference type="Proteomes" id="UP000176377"/>
    </source>
</evidence>
<dbReference type="SUPFAM" id="SSF56784">
    <property type="entry name" value="HAD-like"/>
    <property type="match status" value="1"/>
</dbReference>
<evidence type="ECO:0000256" key="8">
    <source>
        <dbReference type="PIRSR" id="PIRSR004682-1"/>
    </source>
</evidence>
<keyword evidence="4 7" id="KW-0378">Hydrolase</keyword>
<sequence length="200" mass="22507">MGVNSKEVKLIRQAWGKKNRTARPAVFLDRDGVLIRLRDVASEEKHMRPLAGAARGLERMQEAGFLLILVTNQPIIEKGIISIARAKKLNEYLRKELKKGGVTLDAAYTCPHRFGAKCPCRKPCLGLIEAAQEDFKIDMTRSWLIGDTTRDMETGKRAKLKTVLVKTGDRGKDRRFFKTEGNFKAQDLVGVAQVIIEQKD</sequence>
<evidence type="ECO:0000256" key="6">
    <source>
        <dbReference type="ARBA" id="ARBA00031828"/>
    </source>
</evidence>
<comment type="caution">
    <text evidence="11">The sequence shown here is derived from an EMBL/GenBank/DDBJ whole genome shotgun (WGS) entry which is preliminary data.</text>
</comment>
<evidence type="ECO:0000256" key="4">
    <source>
        <dbReference type="ARBA" id="ARBA00022801"/>
    </source>
</evidence>
<keyword evidence="3 10" id="KW-0479">Metal-binding</keyword>
<dbReference type="Proteomes" id="UP000176377">
    <property type="component" value="Unassembled WGS sequence"/>
</dbReference>
<dbReference type="AlphaFoldDB" id="A0A1F6DBN2"/>
<evidence type="ECO:0000256" key="9">
    <source>
        <dbReference type="PIRSR" id="PIRSR004682-3"/>
    </source>
</evidence>
<comment type="cofactor">
    <cofactor evidence="10">
        <name>Mg(2+)</name>
        <dbReference type="ChEBI" id="CHEBI:18420"/>
    </cofactor>
</comment>
<comment type="cofactor">
    <cofactor evidence="10">
        <name>Zn(2+)</name>
        <dbReference type="ChEBI" id="CHEBI:29105"/>
    </cofactor>
</comment>
<evidence type="ECO:0000256" key="7">
    <source>
        <dbReference type="PIRNR" id="PIRNR004682"/>
    </source>
</evidence>
<organism evidence="11 12">
    <name type="scientific">Candidatus Kaiserbacteria bacterium RIFCSPHIGHO2_01_FULL_56_24</name>
    <dbReference type="NCBI Taxonomy" id="1798487"/>
    <lineage>
        <taxon>Bacteria</taxon>
        <taxon>Candidatus Kaiseribacteriota</taxon>
    </lineage>
</organism>
<feature type="active site" description="Proton donor" evidence="8">
    <location>
        <position position="31"/>
    </location>
</feature>
<dbReference type="GO" id="GO:0005737">
    <property type="term" value="C:cytoplasm"/>
    <property type="evidence" value="ECO:0007669"/>
    <property type="project" value="UniProtKB-SubCell"/>
</dbReference>
<feature type="binding site" evidence="10">
    <location>
        <position position="120"/>
    </location>
    <ligand>
        <name>Zn(2+)</name>
        <dbReference type="ChEBI" id="CHEBI:29105"/>
    </ligand>
</feature>
<dbReference type="NCBIfam" id="TIGR01656">
    <property type="entry name" value="Histidinol-ppas"/>
    <property type="match status" value="1"/>
</dbReference>
<dbReference type="PANTHER" id="PTHR42891">
    <property type="entry name" value="D-GLYCERO-BETA-D-MANNO-HEPTOSE-1,7-BISPHOSPHATE 7-PHOSPHATASE"/>
    <property type="match status" value="1"/>
</dbReference>
<name>A0A1F6DBN2_9BACT</name>
<dbReference type="PANTHER" id="PTHR42891:SF1">
    <property type="entry name" value="D-GLYCERO-BETA-D-MANNO-HEPTOSE-1,7-BISPHOSPHATE 7-PHOSPHATASE"/>
    <property type="match status" value="1"/>
</dbReference>
<feature type="binding site" evidence="10">
    <location>
        <position position="29"/>
    </location>
    <ligand>
        <name>Mg(2+)</name>
        <dbReference type="ChEBI" id="CHEBI:18420"/>
    </ligand>
</feature>
<dbReference type="GO" id="GO:0016791">
    <property type="term" value="F:phosphatase activity"/>
    <property type="evidence" value="ECO:0007669"/>
    <property type="project" value="InterPro"/>
</dbReference>